<evidence type="ECO:0000259" key="10">
    <source>
        <dbReference type="PROSITE" id="PS50109"/>
    </source>
</evidence>
<dbReference type="CDD" id="cd18773">
    <property type="entry name" value="PDC1_HK_sensor"/>
    <property type="match status" value="1"/>
</dbReference>
<evidence type="ECO:0000256" key="1">
    <source>
        <dbReference type="ARBA" id="ARBA00000085"/>
    </source>
</evidence>
<feature type="modified residue" description="4-aspartylphosphate" evidence="8">
    <location>
        <position position="670"/>
    </location>
</feature>
<dbReference type="SUPFAM" id="SSF52172">
    <property type="entry name" value="CheY-like"/>
    <property type="match status" value="1"/>
</dbReference>
<evidence type="ECO:0000256" key="7">
    <source>
        <dbReference type="ARBA" id="ARBA00023136"/>
    </source>
</evidence>
<organism evidence="12 13">
    <name type="scientific">Belnapia arida</name>
    <dbReference type="NCBI Taxonomy" id="2804533"/>
    <lineage>
        <taxon>Bacteria</taxon>
        <taxon>Pseudomonadati</taxon>
        <taxon>Pseudomonadota</taxon>
        <taxon>Alphaproteobacteria</taxon>
        <taxon>Acetobacterales</taxon>
        <taxon>Roseomonadaceae</taxon>
        <taxon>Belnapia</taxon>
    </lineage>
</organism>
<dbReference type="Gene3D" id="3.40.50.2300">
    <property type="match status" value="1"/>
</dbReference>
<comment type="subcellular location">
    <subcellularLocation>
        <location evidence="2">Cell membrane</location>
        <topology evidence="2">Multi-pass membrane protein</topology>
    </subcellularLocation>
</comment>
<dbReference type="CDD" id="cd18774">
    <property type="entry name" value="PDC2_HK_sensor"/>
    <property type="match status" value="1"/>
</dbReference>
<feature type="domain" description="Histidine kinase" evidence="10">
    <location>
        <begin position="374"/>
        <end position="597"/>
    </location>
</feature>
<evidence type="ECO:0000256" key="6">
    <source>
        <dbReference type="ARBA" id="ARBA00022989"/>
    </source>
</evidence>
<dbReference type="EMBL" id="JAETWB010000081">
    <property type="protein sequence ID" value="MBL6082556.1"/>
    <property type="molecule type" value="Genomic_DNA"/>
</dbReference>
<dbReference type="InterPro" id="IPR036890">
    <property type="entry name" value="HATPase_C_sf"/>
</dbReference>
<dbReference type="Pfam" id="PF02743">
    <property type="entry name" value="dCache_1"/>
    <property type="match status" value="1"/>
</dbReference>
<dbReference type="Gene3D" id="3.30.450.20">
    <property type="entry name" value="PAS domain"/>
    <property type="match status" value="1"/>
</dbReference>
<evidence type="ECO:0000313" key="12">
    <source>
        <dbReference type="EMBL" id="MBL6082556.1"/>
    </source>
</evidence>
<keyword evidence="4" id="KW-1003">Cell membrane</keyword>
<dbReference type="InterPro" id="IPR003594">
    <property type="entry name" value="HATPase_dom"/>
</dbReference>
<evidence type="ECO:0000256" key="8">
    <source>
        <dbReference type="PROSITE-ProRule" id="PRU00169"/>
    </source>
</evidence>
<feature type="domain" description="Response regulatory" evidence="11">
    <location>
        <begin position="620"/>
        <end position="737"/>
    </location>
</feature>
<dbReference type="PANTHER" id="PTHR43065">
    <property type="entry name" value="SENSOR HISTIDINE KINASE"/>
    <property type="match status" value="1"/>
</dbReference>
<sequence length="752" mass="77858">MWAVASSRQEAAEDRLRTTARALALAVDRDFGGIVGALSAFATSPALGQDPLHPRDPVALHAQAMRIGQQYAATVAVLAPDGEQVLSSLRPLGIPMARATSSAAVQKALASGQPAVGDLVIGSLSGRPVVSVALPLMDEAGRVAGVTVAAISARRIRDLLVRQTLPQGAFTAATDSRAVLVARSDAEHDRLIGQRAPSENVRQFIGREGGFYRGVSLDGREHVFGFAAVPAAEGWTIFVGEPAAHFDAAWRGPLLVLLGSSAVALLLGGLAATLAARRILRPVQHLSHHAQALATAGAKVMAANIPPASVAELEVLRLGFAEAEAAVGASAGALRCLNEELETRVRQEVAAREEAQGQLAHAQRMEALGQLAGGIAHDFNNVIQAVGGGAKLIEGSADNPARVRRIAAMVREASGRGAAVTRRLLAFSRRADLRAEPLDGQDLLVGMQEVLSHTLGGGIRVEVEVEAGLPPPLADRGQLETVLVNLAANARDALEGQGTITLSATAALVAGENVGVPPQLRPGAYVCLSVRDAGVGMSPEVLARATEPFFTTKPKGKGTGLGLAMARGFAEQSGGALAVESEVGSGTSVSLWLPVADEEPQATGHQAADGATDASHRHGRLLLVDDETVVRDITAEGLRAAGFTVRAVDGAGEALAALEAGDEVDLLVSDLSMPEVDGLTLIQEAQRRRPGLPAILLTGYATDAAELAMGGALSGTFSLLRKPIDARALSDRVAVLLEARQADRKVRNVVPE</sequence>
<dbReference type="SUPFAM" id="SSF55874">
    <property type="entry name" value="ATPase domain of HSP90 chaperone/DNA topoisomerase II/histidine kinase"/>
    <property type="match status" value="1"/>
</dbReference>
<evidence type="ECO:0000256" key="3">
    <source>
        <dbReference type="ARBA" id="ARBA00012438"/>
    </source>
</evidence>
<dbReference type="PRINTS" id="PR00344">
    <property type="entry name" value="BCTRLSENSOR"/>
</dbReference>
<dbReference type="InterPro" id="IPR036097">
    <property type="entry name" value="HisK_dim/P_sf"/>
</dbReference>
<dbReference type="PROSITE" id="PS50109">
    <property type="entry name" value="HIS_KIN"/>
    <property type="match status" value="1"/>
</dbReference>
<evidence type="ECO:0000256" key="2">
    <source>
        <dbReference type="ARBA" id="ARBA00004651"/>
    </source>
</evidence>
<dbReference type="PROSITE" id="PS50110">
    <property type="entry name" value="RESPONSE_REGULATORY"/>
    <property type="match status" value="1"/>
</dbReference>
<dbReference type="Proteomes" id="UP000660885">
    <property type="component" value="Unassembled WGS sequence"/>
</dbReference>
<dbReference type="Pfam" id="PF00072">
    <property type="entry name" value="Response_reg"/>
    <property type="match status" value="1"/>
</dbReference>
<evidence type="ECO:0000256" key="4">
    <source>
        <dbReference type="ARBA" id="ARBA00022475"/>
    </source>
</evidence>
<dbReference type="PANTHER" id="PTHR43065:SF42">
    <property type="entry name" value="TWO-COMPONENT SENSOR PPRA"/>
    <property type="match status" value="1"/>
</dbReference>
<keyword evidence="13" id="KW-1185">Reference proteome</keyword>
<dbReference type="Pfam" id="PF02518">
    <property type="entry name" value="HATPase_c"/>
    <property type="match status" value="1"/>
</dbReference>
<dbReference type="SMART" id="SM00448">
    <property type="entry name" value="REC"/>
    <property type="match status" value="1"/>
</dbReference>
<reference evidence="12 13" key="1">
    <citation type="submission" date="2021-01" db="EMBL/GenBank/DDBJ databases">
        <title>Belnapia mucosa sp. nov. and Belnapia arida sp. nov., isolated from the Tabernas Desert (Almeria, Spain).</title>
        <authorList>
            <person name="Molina-Menor E."/>
            <person name="Vidal-Verdu A."/>
            <person name="Calonge A."/>
            <person name="Satari L."/>
            <person name="Pereto J."/>
            <person name="Porcar M."/>
        </authorList>
    </citation>
    <scope>NUCLEOTIDE SEQUENCE [LARGE SCALE GENOMIC DNA]</scope>
    <source>
        <strain evidence="12 13">T18</strain>
    </source>
</reference>
<dbReference type="InterPro" id="IPR004358">
    <property type="entry name" value="Sig_transdc_His_kin-like_C"/>
</dbReference>
<dbReference type="Gene3D" id="3.30.565.10">
    <property type="entry name" value="Histidine kinase-like ATPase, C-terminal domain"/>
    <property type="match status" value="1"/>
</dbReference>
<evidence type="ECO:0000313" key="13">
    <source>
        <dbReference type="Proteomes" id="UP000660885"/>
    </source>
</evidence>
<evidence type="ECO:0000256" key="5">
    <source>
        <dbReference type="ARBA" id="ARBA00022692"/>
    </source>
</evidence>
<dbReference type="InterPro" id="IPR001789">
    <property type="entry name" value="Sig_transdc_resp-reg_receiver"/>
</dbReference>
<dbReference type="InterPro" id="IPR033479">
    <property type="entry name" value="dCache_1"/>
</dbReference>
<accession>A0ABS1UGZ9</accession>
<gene>
    <name evidence="12" type="ORF">JMJ56_31825</name>
</gene>
<name>A0ABS1UGZ9_9PROT</name>
<keyword evidence="8" id="KW-0597">Phosphoprotein</keyword>
<dbReference type="RefSeq" id="WP_202835890.1">
    <property type="nucleotide sequence ID" value="NZ_JAETWB010000081.1"/>
</dbReference>
<feature type="transmembrane region" description="Helical" evidence="9">
    <location>
        <begin position="254"/>
        <end position="276"/>
    </location>
</feature>
<dbReference type="Gene3D" id="1.10.287.130">
    <property type="match status" value="1"/>
</dbReference>
<keyword evidence="5 9" id="KW-0812">Transmembrane</keyword>
<dbReference type="EC" id="2.7.13.3" evidence="3"/>
<keyword evidence="6 9" id="KW-1133">Transmembrane helix</keyword>
<comment type="caution">
    <text evidence="12">The sequence shown here is derived from an EMBL/GenBank/DDBJ whole genome shotgun (WGS) entry which is preliminary data.</text>
</comment>
<dbReference type="InterPro" id="IPR011006">
    <property type="entry name" value="CheY-like_superfamily"/>
</dbReference>
<dbReference type="SUPFAM" id="SSF47384">
    <property type="entry name" value="Homodimeric domain of signal transducing histidine kinase"/>
    <property type="match status" value="1"/>
</dbReference>
<dbReference type="SMART" id="SM00387">
    <property type="entry name" value="HATPase_c"/>
    <property type="match status" value="1"/>
</dbReference>
<evidence type="ECO:0000256" key="9">
    <source>
        <dbReference type="SAM" id="Phobius"/>
    </source>
</evidence>
<evidence type="ECO:0000259" key="11">
    <source>
        <dbReference type="PROSITE" id="PS50110"/>
    </source>
</evidence>
<dbReference type="InterPro" id="IPR005467">
    <property type="entry name" value="His_kinase_dom"/>
</dbReference>
<keyword evidence="7 9" id="KW-0472">Membrane</keyword>
<protein>
    <recommendedName>
        <fullName evidence="3">histidine kinase</fullName>
        <ecNumber evidence="3">2.7.13.3</ecNumber>
    </recommendedName>
</protein>
<proteinExistence type="predicted"/>
<comment type="catalytic activity">
    <reaction evidence="1">
        <text>ATP + protein L-histidine = ADP + protein N-phospho-L-histidine.</text>
        <dbReference type="EC" id="2.7.13.3"/>
    </reaction>
</comment>